<keyword evidence="11" id="KW-1185">Reference proteome</keyword>
<dbReference type="EMBL" id="NPIC01000014">
    <property type="protein sequence ID" value="RDL30731.1"/>
    <property type="molecule type" value="Genomic_DNA"/>
</dbReference>
<dbReference type="AlphaFoldDB" id="A0A370TAC5"/>
<feature type="region of interest" description="Disordered" evidence="6">
    <location>
        <begin position="742"/>
        <end position="761"/>
    </location>
</feature>
<evidence type="ECO:0000256" key="4">
    <source>
        <dbReference type="ARBA" id="ARBA00023004"/>
    </source>
</evidence>
<feature type="region of interest" description="Disordered" evidence="6">
    <location>
        <begin position="1113"/>
        <end position="1148"/>
    </location>
</feature>
<reference evidence="10 11" key="1">
    <citation type="journal article" date="2018" name="IMA Fungus">
        <title>IMA Genome-F 9: Draft genome sequence of Annulohypoxylon stygium, Aspergillus mulundensis, Berkeleyomyces basicola (syn. Thielaviopsis basicola), Ceratocystis smalleyi, two Cercospora beticola strains, Coleophoma cylindrospora, Fusarium fracticaudum, Phialophora cf. hyalina, and Morchella septimelata.</title>
        <authorList>
            <person name="Wingfield B.D."/>
            <person name="Bills G.F."/>
            <person name="Dong Y."/>
            <person name="Huang W."/>
            <person name="Nel W.J."/>
            <person name="Swalarsk-Parry B.S."/>
            <person name="Vaghefi N."/>
            <person name="Wilken P.M."/>
            <person name="An Z."/>
            <person name="de Beer Z.W."/>
            <person name="De Vos L."/>
            <person name="Chen L."/>
            <person name="Duong T.A."/>
            <person name="Gao Y."/>
            <person name="Hammerbacher A."/>
            <person name="Kikkert J.R."/>
            <person name="Li Y."/>
            <person name="Li H."/>
            <person name="Li K."/>
            <person name="Li Q."/>
            <person name="Liu X."/>
            <person name="Ma X."/>
            <person name="Naidoo K."/>
            <person name="Pethybridge S.J."/>
            <person name="Sun J."/>
            <person name="Steenkamp E.T."/>
            <person name="van der Nest M.A."/>
            <person name="van Wyk S."/>
            <person name="Wingfield M.J."/>
            <person name="Xiong C."/>
            <person name="Yue Q."/>
            <person name="Zhang X."/>
        </authorList>
    </citation>
    <scope>NUCLEOTIDE SEQUENCE [LARGE SCALE GENOMIC DNA]</scope>
    <source>
        <strain evidence="10 11">BP 5553</strain>
    </source>
</reference>
<feature type="region of interest" description="Disordered" evidence="6">
    <location>
        <begin position="1026"/>
        <end position="1061"/>
    </location>
</feature>
<dbReference type="Gene3D" id="3.40.50.150">
    <property type="entry name" value="Vaccinia Virus protein VP39"/>
    <property type="match status" value="1"/>
</dbReference>
<dbReference type="STRING" id="2656787.A0A370TAC5"/>
<feature type="domain" description="Histidine-specific methyltransferase SAM-dependent" evidence="8">
    <location>
        <begin position="55"/>
        <end position="359"/>
    </location>
</feature>
<organism evidence="10 11">
    <name type="scientific">Venustampulla echinocandica</name>
    <dbReference type="NCBI Taxonomy" id="2656787"/>
    <lineage>
        <taxon>Eukaryota</taxon>
        <taxon>Fungi</taxon>
        <taxon>Dikarya</taxon>
        <taxon>Ascomycota</taxon>
        <taxon>Pezizomycotina</taxon>
        <taxon>Leotiomycetes</taxon>
        <taxon>Helotiales</taxon>
        <taxon>Pleuroascaceae</taxon>
        <taxon>Venustampulla</taxon>
    </lineage>
</organism>
<keyword evidence="2" id="KW-0808">Transferase</keyword>
<evidence type="ECO:0000259" key="9">
    <source>
        <dbReference type="Pfam" id="PF12867"/>
    </source>
</evidence>
<dbReference type="Proteomes" id="UP000254866">
    <property type="component" value="Unassembled WGS sequence"/>
</dbReference>
<dbReference type="Gene3D" id="3.90.1580.10">
    <property type="entry name" value="paralog of FGE (formylglycine-generating enzyme)"/>
    <property type="match status" value="1"/>
</dbReference>
<evidence type="ECO:0000256" key="1">
    <source>
        <dbReference type="ARBA" id="ARBA00022603"/>
    </source>
</evidence>
<dbReference type="InterPro" id="IPR024775">
    <property type="entry name" value="DinB-like"/>
</dbReference>
<feature type="compositionally biased region" description="Polar residues" evidence="6">
    <location>
        <begin position="1032"/>
        <end position="1045"/>
    </location>
</feature>
<dbReference type="RefSeq" id="XP_031865107.1">
    <property type="nucleotide sequence ID" value="XM_032018699.1"/>
</dbReference>
<dbReference type="Pfam" id="PF03781">
    <property type="entry name" value="FGE-sulfatase"/>
    <property type="match status" value="1"/>
</dbReference>
<dbReference type="InterPro" id="IPR005532">
    <property type="entry name" value="SUMF_dom"/>
</dbReference>
<evidence type="ECO:0000313" key="10">
    <source>
        <dbReference type="EMBL" id="RDL30731.1"/>
    </source>
</evidence>
<feature type="compositionally biased region" description="Acidic residues" evidence="6">
    <location>
        <begin position="1115"/>
        <end position="1129"/>
    </location>
</feature>
<dbReference type="InterPro" id="IPR017805">
    <property type="entry name" value="SAM_MeTrfase_EasF-type_put"/>
</dbReference>
<dbReference type="InterPro" id="IPR051128">
    <property type="entry name" value="EgtD_Methyltrsf_superfamily"/>
</dbReference>
<feature type="compositionally biased region" description="Polar residues" evidence="6">
    <location>
        <begin position="751"/>
        <end position="761"/>
    </location>
</feature>
<dbReference type="GeneID" id="43602925"/>
<dbReference type="NCBIfam" id="TIGR03439">
    <property type="entry name" value="methyl_EasF"/>
    <property type="match status" value="1"/>
</dbReference>
<dbReference type="OrthoDB" id="659at2759"/>
<proteinExistence type="predicted"/>
<evidence type="ECO:0000259" key="8">
    <source>
        <dbReference type="Pfam" id="PF10017"/>
    </source>
</evidence>
<comment type="caution">
    <text evidence="10">The sequence shown here is derived from an EMBL/GenBank/DDBJ whole genome shotgun (WGS) entry which is preliminary data.</text>
</comment>
<name>A0A370TAC5_9HELO</name>
<dbReference type="InterPro" id="IPR029063">
    <property type="entry name" value="SAM-dependent_MTases_sf"/>
</dbReference>
<accession>A0A370TAC5</accession>
<keyword evidence="1" id="KW-0489">Methyltransferase</keyword>
<sequence length="1267" mass="142511">MTIQTASNSAVEYPLGNKEFQTLESLETRTDLKADPVSGIDIIDIRHDAAVVNLKDEILGSLRPENGPKTLPTLLLYDERGLQLFEKITYLEEYYLTNAEIDVLQRSADSIAKAIPSGSMVIELGSGNLRKVSILLRALEAAAKNIDYYALDLSVKELKRTLEQVPNFKCVKCHGLHGTYDDGLDWLKTPENASRTKCVMSLGSSIGNFHRNEAAAFLGRFTETLGQFDSLLIGLDATDNPAKVYDAYNDREGLTHEFVLNGLLQANEILGEEVFRLEDWKVIGEYVYDHQGGRHQAFYSPNRNVQYKDIVIKAGERIQVEQSLKYSPQETIQLWKGSRLQEVDRWSATSDAYSVHLLAKEQMAAFNTDPAVYAASAIPTLEDWKGLWQVWDVVTQQMISDEELLEKPIKLRNACIFYLGHIPTFLDIQLNKVTEEPPCEPSDYPKIFERGIDPDVDNPDHCHSHSEIPDEWPPVDEILGYQTAVREKVNKLYGSGDFPRDVGRALWIGFEHEVMHLETLLYMLLHSDKTRPPTLHTPDWERDAKLAEAARVPNEWFDIPERGITIGLEDPEDNSGGDHHFGWDNEKPPRDVVVPAFQAKARPVTNEEYARYLEETHNPKVPASWAENKTSADYTNGYTNGYSNGYTNGVNVNNNASTPLTKALLNEKSVRTVYGLVPLEHALDWPVIASYDELAGCAAWMGGRIPTAEEARCIYSHVDGLRLKEAEHQLSKTVPAVNGHLVNDGVEETPPSRTSESGGSSQELFTSLEGCNVGFTHWHPVAVTANGNRLSGRSDMGGAWEWTSSVLEKHEGFEPMPLYPAYTADFFDGKHNIILGGSWATHPRIAGRKTFFTGASTLSDLSRHVFFLFYVSRSAEERSFNQYGYLDHFFTTVLSSKLAHASNLPHFETDSDMVHKIDLEINMDTPEKVIRPFRNNTLYRWEGGQNLEHHCGVCAIPLNHSRAKMRCLGKHVEPCRKYHPTLHFVGRAHECFTCRVVDEMHHARHKEILQLTRKINHLDKLASAISDDSARRTSTPSGTDSNSPPRVTKRQRKKLGNGTKADRLKVESFPMVDLDFISRAIHGAVLETKSGWEGAHNADNVINAAENGEQAEIMQDGDADSEDEDDEADAQTPKAPSPNPAKLNTPRQRKAAKLRLQAKRNGSSRKYVAPTTRSKVDIYDRVDPLILQRLGVEVAPSAIKYRTRKELVDKLIAAIKEDLEVLRKEEEEKVVRERGFWTWAGKPAYELMAETREEIDWATGQRRGDAA</sequence>
<gene>
    <name evidence="10" type="ORF">BP5553_10076</name>
</gene>
<keyword evidence="4" id="KW-0408">Iron</keyword>
<evidence type="ECO:0000256" key="6">
    <source>
        <dbReference type="SAM" id="MobiDB-lite"/>
    </source>
</evidence>
<dbReference type="GO" id="GO:0032259">
    <property type="term" value="P:methylation"/>
    <property type="evidence" value="ECO:0007669"/>
    <property type="project" value="UniProtKB-KW"/>
</dbReference>
<dbReference type="GO" id="GO:0008168">
    <property type="term" value="F:methyltransferase activity"/>
    <property type="evidence" value="ECO:0007669"/>
    <property type="project" value="UniProtKB-KW"/>
</dbReference>
<dbReference type="InterPro" id="IPR042095">
    <property type="entry name" value="SUMF_sf"/>
</dbReference>
<dbReference type="InterPro" id="IPR019257">
    <property type="entry name" value="MeTrfase_dom"/>
</dbReference>
<protein>
    <recommendedName>
        <fullName evidence="12">Histidine-specific methyltransferase SAM-dependent domain-containing protein</fullName>
    </recommendedName>
</protein>
<dbReference type="SUPFAM" id="SSF56436">
    <property type="entry name" value="C-type lectin-like"/>
    <property type="match status" value="1"/>
</dbReference>
<feature type="domain" description="Sulfatase-modifying factor enzyme-like" evidence="7">
    <location>
        <begin position="577"/>
        <end position="850"/>
    </location>
</feature>
<keyword evidence="3" id="KW-0560">Oxidoreductase</keyword>
<dbReference type="Pfam" id="PF12867">
    <property type="entry name" value="DinB_2"/>
    <property type="match status" value="1"/>
</dbReference>
<comment type="pathway">
    <text evidence="5">Amino-acid biosynthesis; ergothioneine biosynthesis.</text>
</comment>
<dbReference type="InterPro" id="IPR016187">
    <property type="entry name" value="CTDL_fold"/>
</dbReference>
<evidence type="ECO:0000256" key="5">
    <source>
        <dbReference type="ARBA" id="ARBA00037882"/>
    </source>
</evidence>
<evidence type="ECO:0000256" key="3">
    <source>
        <dbReference type="ARBA" id="ARBA00023002"/>
    </source>
</evidence>
<dbReference type="Pfam" id="PF10017">
    <property type="entry name" value="Methyltransf_33"/>
    <property type="match status" value="1"/>
</dbReference>
<evidence type="ECO:0000256" key="2">
    <source>
        <dbReference type="ARBA" id="ARBA00022679"/>
    </source>
</evidence>
<evidence type="ECO:0008006" key="12">
    <source>
        <dbReference type="Google" id="ProtNLM"/>
    </source>
</evidence>
<evidence type="ECO:0000313" key="11">
    <source>
        <dbReference type="Proteomes" id="UP000254866"/>
    </source>
</evidence>
<feature type="domain" description="DinB-like" evidence="9">
    <location>
        <begin position="399"/>
        <end position="520"/>
    </location>
</feature>
<evidence type="ECO:0000259" key="7">
    <source>
        <dbReference type="Pfam" id="PF03781"/>
    </source>
</evidence>
<dbReference type="PANTHER" id="PTHR43397">
    <property type="entry name" value="ERGOTHIONEINE BIOSYNTHESIS PROTEIN 1"/>
    <property type="match status" value="1"/>
</dbReference>
<dbReference type="PANTHER" id="PTHR43397:SF1">
    <property type="entry name" value="ERGOTHIONEINE BIOSYNTHESIS PROTEIN 1"/>
    <property type="match status" value="1"/>
</dbReference>